<evidence type="ECO:0000256" key="6">
    <source>
        <dbReference type="ARBA" id="ARBA00032937"/>
    </source>
</evidence>
<keyword evidence="12" id="KW-1185">Reference proteome</keyword>
<evidence type="ECO:0000256" key="1">
    <source>
        <dbReference type="ARBA" id="ARBA00004604"/>
    </source>
</evidence>
<keyword evidence="4" id="KW-0539">Nucleus</keyword>
<comment type="caution">
    <text evidence="11">The sequence shown here is derived from an EMBL/GenBank/DDBJ whole genome shotgun (WGS) entry which is preliminary data.</text>
</comment>
<keyword evidence="3 7" id="KW-0175">Coiled coil</keyword>
<gene>
    <name evidence="11" type="ORF">OFUS_LOCUS9240</name>
</gene>
<reference evidence="11" key="1">
    <citation type="submission" date="2022-03" db="EMBL/GenBank/DDBJ databases">
        <authorList>
            <person name="Martin C."/>
        </authorList>
    </citation>
    <scope>NUCLEOTIDE SEQUENCE</scope>
</reference>
<evidence type="ECO:0000259" key="9">
    <source>
        <dbReference type="Pfam" id="PF03914"/>
    </source>
</evidence>
<evidence type="ECO:0000259" key="10">
    <source>
        <dbReference type="Pfam" id="PF07540"/>
    </source>
</evidence>
<organism evidence="11 12">
    <name type="scientific">Owenia fusiformis</name>
    <name type="common">Polychaete worm</name>
    <dbReference type="NCBI Taxonomy" id="6347"/>
    <lineage>
        <taxon>Eukaryota</taxon>
        <taxon>Metazoa</taxon>
        <taxon>Spiralia</taxon>
        <taxon>Lophotrochozoa</taxon>
        <taxon>Annelida</taxon>
        <taxon>Polychaeta</taxon>
        <taxon>Sedentaria</taxon>
        <taxon>Canalipalpata</taxon>
        <taxon>Sabellida</taxon>
        <taxon>Oweniida</taxon>
        <taxon>Oweniidae</taxon>
        <taxon>Owenia</taxon>
    </lineage>
</organism>
<dbReference type="GO" id="GO:0005730">
    <property type="term" value="C:nucleolus"/>
    <property type="evidence" value="ECO:0007669"/>
    <property type="project" value="UniProtKB-SubCell"/>
</dbReference>
<evidence type="ECO:0000256" key="3">
    <source>
        <dbReference type="ARBA" id="ARBA00023054"/>
    </source>
</evidence>
<comment type="subcellular location">
    <subcellularLocation>
        <location evidence="1">Nucleus</location>
        <location evidence="1">Nucleolus</location>
    </subcellularLocation>
</comment>
<dbReference type="InterPro" id="IPR016903">
    <property type="entry name" value="Nucleolar_cplx-assoc_3"/>
</dbReference>
<feature type="region of interest" description="Disordered" evidence="8">
    <location>
        <begin position="1"/>
        <end position="63"/>
    </location>
</feature>
<feature type="compositionally biased region" description="Basic residues" evidence="8">
    <location>
        <begin position="1"/>
        <end position="31"/>
    </location>
</feature>
<dbReference type="SUPFAM" id="SSF48371">
    <property type="entry name" value="ARM repeat"/>
    <property type="match status" value="1"/>
</dbReference>
<dbReference type="Proteomes" id="UP000749559">
    <property type="component" value="Unassembled WGS sequence"/>
</dbReference>
<dbReference type="GO" id="GO:0006270">
    <property type="term" value="P:DNA replication initiation"/>
    <property type="evidence" value="ECO:0007669"/>
    <property type="project" value="TreeGrafter"/>
</dbReference>
<dbReference type="InterPro" id="IPR011501">
    <property type="entry name" value="Noc3_N"/>
</dbReference>
<feature type="domain" description="CCAAT-binding factor" evidence="9">
    <location>
        <begin position="526"/>
        <end position="679"/>
    </location>
</feature>
<evidence type="ECO:0000313" key="12">
    <source>
        <dbReference type="Proteomes" id="UP000749559"/>
    </source>
</evidence>
<evidence type="ECO:0000313" key="11">
    <source>
        <dbReference type="EMBL" id="CAH1782833.1"/>
    </source>
</evidence>
<proteinExistence type="inferred from homology"/>
<dbReference type="Pfam" id="PF07540">
    <property type="entry name" value="NOC3p"/>
    <property type="match status" value="1"/>
</dbReference>
<feature type="domain" description="Nucleolar complex-associated protein 3 N-terminal" evidence="10">
    <location>
        <begin position="187"/>
        <end position="280"/>
    </location>
</feature>
<evidence type="ECO:0000256" key="4">
    <source>
        <dbReference type="ARBA" id="ARBA00023242"/>
    </source>
</evidence>
<feature type="non-terminal residue" evidence="11">
    <location>
        <position position="1"/>
    </location>
</feature>
<sequence length="689" mass="78646">VMAVRRNKGSKKSTKNRKVSRVKLSNKKLSKLAKQGKLGQLKKRRQLLRAKSGEPNDEETDDVTEEVIEAPLEDADYEYFGTGGKGHRFLASYGERDKNGKRKIAEDEIEDRYEQLPRKQARVETKALLPVKDKQGVKQRHVVVQSNGADEAASDNEEEEAKSVEPPAPASITELFLTRQQRVAEVRQKVAVLASAVVENPQDNTKKLKELRAMLEETDPHIFLTVRKLAMVSLLEVFTDIVPGYHIRQATDKERQQTVKKETKKLREYEETLLRHYRLYLEFLEATLKSGIKHGNGVNKKLPEQAGKVLSHLAVKCLCRLLVENHHFNYTSNIITILMPYSTHNDPMICTAVQDAVKTVFKIDHNQGHITLQICILLSRLIKNKINKGVRVDPKAIDVFLALRIKEVDFDKSSKKDKMTHKEKMQKFSRRNRKRNKEIERLDKELEDVAATTNRKKRIELHTKIVEAVFLTYFRILKNSQKSPLISAVLEGLAKFSHLISIDFFDDLFNALNGLLITGDLDYKESLHCIQTVFTMMSGPGDAFNVDPANFYTQLYTLISNFTQDKSKVCTGPLLDCLMAVVVKRRKQLSLARLLSYIKRLCTVSLQLPTYTTVQFLKAANTSLQSHPKADMLYDSEDFGGGVYMQDCGDPEMANTHNTALYELYNLRHHYNPSVRKLANQMSQQTLQS</sequence>
<dbReference type="InterPro" id="IPR005612">
    <property type="entry name" value="CCAAT-binding_factor"/>
</dbReference>
<dbReference type="PANTHER" id="PTHR14428:SF5">
    <property type="entry name" value="NUCLEOLAR COMPLEX PROTEIN 3 HOMOLOG"/>
    <property type="match status" value="1"/>
</dbReference>
<dbReference type="Pfam" id="PF03914">
    <property type="entry name" value="CBF"/>
    <property type="match status" value="1"/>
</dbReference>
<comment type="similarity">
    <text evidence="2">Belongs to the CBF/MAK21 family.</text>
</comment>
<dbReference type="OrthoDB" id="10263597at2759"/>
<evidence type="ECO:0000256" key="7">
    <source>
        <dbReference type="SAM" id="Coils"/>
    </source>
</evidence>
<evidence type="ECO:0000256" key="2">
    <source>
        <dbReference type="ARBA" id="ARBA00007797"/>
    </source>
</evidence>
<dbReference type="InterPro" id="IPR016024">
    <property type="entry name" value="ARM-type_fold"/>
</dbReference>
<evidence type="ECO:0000256" key="5">
    <source>
        <dbReference type="ARBA" id="ARBA00032701"/>
    </source>
</evidence>
<accession>A0A8S4NQ90</accession>
<evidence type="ECO:0000256" key="8">
    <source>
        <dbReference type="SAM" id="MobiDB-lite"/>
    </source>
</evidence>
<name>A0A8S4NQ90_OWEFU</name>
<dbReference type="GO" id="GO:0003682">
    <property type="term" value="F:chromatin binding"/>
    <property type="evidence" value="ECO:0007669"/>
    <property type="project" value="TreeGrafter"/>
</dbReference>
<dbReference type="PANTHER" id="PTHR14428">
    <property type="entry name" value="NUCLEOLAR COMPLEX PROTEIN 3"/>
    <property type="match status" value="1"/>
</dbReference>
<dbReference type="AlphaFoldDB" id="A0A8S4NQ90"/>
<feature type="region of interest" description="Disordered" evidence="8">
    <location>
        <begin position="146"/>
        <end position="166"/>
    </location>
</feature>
<dbReference type="EMBL" id="CAIIXF020000005">
    <property type="protein sequence ID" value="CAH1782833.1"/>
    <property type="molecule type" value="Genomic_DNA"/>
</dbReference>
<feature type="coiled-coil region" evidence="7">
    <location>
        <begin position="425"/>
        <end position="452"/>
    </location>
</feature>
<protein>
    <recommendedName>
        <fullName evidence="6">NOC3-like protein</fullName>
    </recommendedName>
    <alternativeName>
        <fullName evidence="5">Nucleolar complex-associated protein 3-like protein</fullName>
    </alternativeName>
</protein>